<dbReference type="AlphaFoldDB" id="A0A5F2B0Z9"/>
<sequence>MIIDMFIHPIVKPSEADLFNIDPNSVSVVGDHLANAFKKNDISHGVICFFDIKFLKNETHLNAFRQSRNDNLFSYSYLIDFRDPEWLVSLTLAAKEGFKSITFHSYLQEIKESDFDKIQTICIEAEKLGLYINVCSAFGSKKIYKYYSLPLAVHILDAVSCPVLLVHAGGGKLIEALQIAEMYPNAYLETSFSVTFWKNSSVEMDLAYGIRKYGADRFMFGSDFPFVSLETAIEDHNLFFKKFGFGQTEIDQVMFQTSKKVLNLK</sequence>
<dbReference type="InterPro" id="IPR032466">
    <property type="entry name" value="Metal_Hydrolase"/>
</dbReference>
<dbReference type="GO" id="GO:0016787">
    <property type="term" value="F:hydrolase activity"/>
    <property type="evidence" value="ECO:0007669"/>
    <property type="project" value="InterPro"/>
</dbReference>
<dbReference type="Gene3D" id="3.20.20.140">
    <property type="entry name" value="Metal-dependent hydrolases"/>
    <property type="match status" value="1"/>
</dbReference>
<organism evidence="2 3">
    <name type="scientific">Leptospira barantonii</name>
    <dbReference type="NCBI Taxonomy" id="2023184"/>
    <lineage>
        <taxon>Bacteria</taxon>
        <taxon>Pseudomonadati</taxon>
        <taxon>Spirochaetota</taxon>
        <taxon>Spirochaetia</taxon>
        <taxon>Leptospirales</taxon>
        <taxon>Leptospiraceae</taxon>
        <taxon>Leptospira</taxon>
    </lineage>
</organism>
<proteinExistence type="predicted"/>
<dbReference type="InterPro" id="IPR006680">
    <property type="entry name" value="Amidohydro-rel"/>
</dbReference>
<dbReference type="EMBL" id="RQGN01000071">
    <property type="protein sequence ID" value="TGL98104.1"/>
    <property type="molecule type" value="Genomic_DNA"/>
</dbReference>
<protein>
    <recommendedName>
        <fullName evidence="1">Amidohydrolase-related domain-containing protein</fullName>
    </recommendedName>
</protein>
<comment type="caution">
    <text evidence="2">The sequence shown here is derived from an EMBL/GenBank/DDBJ whole genome shotgun (WGS) entry which is preliminary data.</text>
</comment>
<dbReference type="Proteomes" id="UP000298429">
    <property type="component" value="Unassembled WGS sequence"/>
</dbReference>
<reference evidence="2 3" key="1">
    <citation type="journal article" date="2019" name="PLoS Negl. Trop. Dis.">
        <title>Revisiting the worldwide diversity of Leptospira species in the environment.</title>
        <authorList>
            <person name="Vincent A.T."/>
            <person name="Schiettekatte O."/>
            <person name="Bourhy P."/>
            <person name="Veyrier F.J."/>
            <person name="Picardeau M."/>
        </authorList>
    </citation>
    <scope>NUCLEOTIDE SEQUENCE [LARGE SCALE GENOMIC DNA]</scope>
    <source>
        <strain evidence="2 3">201702444</strain>
    </source>
</reference>
<dbReference type="OrthoDB" id="9771932at2"/>
<evidence type="ECO:0000313" key="2">
    <source>
        <dbReference type="EMBL" id="TGL98104.1"/>
    </source>
</evidence>
<feature type="domain" description="Amidohydrolase-related" evidence="1">
    <location>
        <begin position="95"/>
        <end position="263"/>
    </location>
</feature>
<dbReference type="Pfam" id="PF04909">
    <property type="entry name" value="Amidohydro_2"/>
    <property type="match status" value="1"/>
</dbReference>
<dbReference type="RefSeq" id="WP_135671452.1">
    <property type="nucleotide sequence ID" value="NZ_RQGN01000071.1"/>
</dbReference>
<name>A0A5F2B0Z9_9LEPT</name>
<dbReference type="SUPFAM" id="SSF51556">
    <property type="entry name" value="Metallo-dependent hydrolases"/>
    <property type="match status" value="1"/>
</dbReference>
<accession>A0A5F2B0Z9</accession>
<evidence type="ECO:0000259" key="1">
    <source>
        <dbReference type="Pfam" id="PF04909"/>
    </source>
</evidence>
<evidence type="ECO:0000313" key="3">
    <source>
        <dbReference type="Proteomes" id="UP000298429"/>
    </source>
</evidence>
<gene>
    <name evidence="2" type="ORF">EHQ76_13820</name>
</gene>